<name>A0A4P9YTH6_9FUNG</name>
<protein>
    <submittedName>
        <fullName evidence="3">Thioredoxin-like protein</fullName>
    </submittedName>
</protein>
<dbReference type="Pfam" id="PF13899">
    <property type="entry name" value="Thioredoxin_7"/>
    <property type="match status" value="1"/>
</dbReference>
<feature type="region of interest" description="Disordered" evidence="1">
    <location>
        <begin position="1"/>
        <end position="40"/>
    </location>
</feature>
<dbReference type="PANTHER" id="PTHR23322">
    <property type="entry name" value="FAS-ASSOCIATED PROTEIN"/>
    <property type="match status" value="1"/>
</dbReference>
<dbReference type="EMBL" id="KZ991830">
    <property type="protein sequence ID" value="RKP22662.1"/>
    <property type="molecule type" value="Genomic_DNA"/>
</dbReference>
<feature type="compositionally biased region" description="Polar residues" evidence="1">
    <location>
        <begin position="92"/>
        <end position="102"/>
    </location>
</feature>
<dbReference type="InterPro" id="IPR036249">
    <property type="entry name" value="Thioredoxin-like_sf"/>
</dbReference>
<feature type="domain" description="UAS" evidence="2">
    <location>
        <begin position="109"/>
        <end position="228"/>
    </location>
</feature>
<dbReference type="OrthoDB" id="270602at2759"/>
<dbReference type="Proteomes" id="UP000278143">
    <property type="component" value="Unassembled WGS sequence"/>
</dbReference>
<dbReference type="GO" id="GO:0043130">
    <property type="term" value="F:ubiquitin binding"/>
    <property type="evidence" value="ECO:0007669"/>
    <property type="project" value="TreeGrafter"/>
</dbReference>
<evidence type="ECO:0000259" key="2">
    <source>
        <dbReference type="SMART" id="SM00594"/>
    </source>
</evidence>
<dbReference type="InterPro" id="IPR006577">
    <property type="entry name" value="UAS"/>
</dbReference>
<dbReference type="Gene3D" id="3.40.30.10">
    <property type="entry name" value="Glutaredoxin"/>
    <property type="match status" value="1"/>
</dbReference>
<reference evidence="4" key="1">
    <citation type="journal article" date="2018" name="Nat. Microbiol.">
        <title>Leveraging single-cell genomics to expand the fungal tree of life.</title>
        <authorList>
            <person name="Ahrendt S.R."/>
            <person name="Quandt C.A."/>
            <person name="Ciobanu D."/>
            <person name="Clum A."/>
            <person name="Salamov A."/>
            <person name="Andreopoulos B."/>
            <person name="Cheng J.F."/>
            <person name="Woyke T."/>
            <person name="Pelin A."/>
            <person name="Henrissat B."/>
            <person name="Reynolds N.K."/>
            <person name="Benny G.L."/>
            <person name="Smith M.E."/>
            <person name="James T.Y."/>
            <person name="Grigoriev I.V."/>
        </authorList>
    </citation>
    <scope>NUCLEOTIDE SEQUENCE [LARGE SCALE GENOMIC DNA]</scope>
    <source>
        <strain evidence="4">Benny S71-1</strain>
    </source>
</reference>
<dbReference type="SUPFAM" id="SSF52833">
    <property type="entry name" value="Thioredoxin-like"/>
    <property type="match status" value="1"/>
</dbReference>
<dbReference type="SMART" id="SM00594">
    <property type="entry name" value="UAS"/>
    <property type="match status" value="1"/>
</dbReference>
<sequence>MEHGPGFVGEGSSAYSRAPPARRSSSPPPVGPTAEDIEASEQLAQQLAAENERDELDSAGSAIRDPLYYSNVLASSASYGGGSSSDGPRGVFSQQNHPWTTTHSEKEDRLAELFRPPYDIITRANLEAARIQAKKEKKKIMVNYQDLSDFACQVLNRDIWSHEGLQAFIREHFVFLQYTTDEQEGQDYQIRYKVQTFPHVAIIDPRTGACKHVWNKIDDPETFMNEVYIYMNDTASSASSRATPSQQNVDYLAMTDEERMAMAIAASRAEYNITDEDEEAEGDGQQGAEAGGTNGQRVVRRFNKQSHVAQLFAFIREQYPDYGTQPTLELRVHVTLLNDLLQSTLVEAGAAGASVTVNV</sequence>
<accession>A0A4P9YTH6</accession>
<dbReference type="Gene3D" id="3.10.20.90">
    <property type="entry name" value="Phosphatidylinositol 3-kinase Catalytic Subunit, Chain A, domain 1"/>
    <property type="match status" value="1"/>
</dbReference>
<dbReference type="InterPro" id="IPR050730">
    <property type="entry name" value="UBX_domain-protein"/>
</dbReference>
<dbReference type="GO" id="GO:0005634">
    <property type="term" value="C:nucleus"/>
    <property type="evidence" value="ECO:0007669"/>
    <property type="project" value="TreeGrafter"/>
</dbReference>
<evidence type="ECO:0000313" key="3">
    <source>
        <dbReference type="EMBL" id="RKP22662.1"/>
    </source>
</evidence>
<dbReference type="GO" id="GO:0043161">
    <property type="term" value="P:proteasome-mediated ubiquitin-dependent protein catabolic process"/>
    <property type="evidence" value="ECO:0007669"/>
    <property type="project" value="TreeGrafter"/>
</dbReference>
<gene>
    <name evidence="3" type="ORF">SYNPS1DRAFT_31721</name>
</gene>
<dbReference type="CDD" id="cd02958">
    <property type="entry name" value="UAS"/>
    <property type="match status" value="1"/>
</dbReference>
<keyword evidence="4" id="KW-1185">Reference proteome</keyword>
<feature type="compositionally biased region" description="Low complexity" evidence="1">
    <location>
        <begin position="12"/>
        <end position="25"/>
    </location>
</feature>
<dbReference type="PANTHER" id="PTHR23322:SF6">
    <property type="entry name" value="UBX DOMAIN-CONTAINING PROTEIN 7"/>
    <property type="match status" value="1"/>
</dbReference>
<dbReference type="AlphaFoldDB" id="A0A4P9YTH6"/>
<evidence type="ECO:0000313" key="4">
    <source>
        <dbReference type="Proteomes" id="UP000278143"/>
    </source>
</evidence>
<organism evidence="3 4">
    <name type="scientific">Syncephalis pseudoplumigaleata</name>
    <dbReference type="NCBI Taxonomy" id="1712513"/>
    <lineage>
        <taxon>Eukaryota</taxon>
        <taxon>Fungi</taxon>
        <taxon>Fungi incertae sedis</taxon>
        <taxon>Zoopagomycota</taxon>
        <taxon>Zoopagomycotina</taxon>
        <taxon>Zoopagomycetes</taxon>
        <taxon>Zoopagales</taxon>
        <taxon>Piptocephalidaceae</taxon>
        <taxon>Syncephalis</taxon>
    </lineage>
</organism>
<evidence type="ECO:0000256" key="1">
    <source>
        <dbReference type="SAM" id="MobiDB-lite"/>
    </source>
</evidence>
<feature type="region of interest" description="Disordered" evidence="1">
    <location>
        <begin position="79"/>
        <end position="108"/>
    </location>
</feature>
<proteinExistence type="predicted"/>